<accession>A0A9P8TQZ2</accession>
<dbReference type="Proteomes" id="UP000774326">
    <property type="component" value="Unassembled WGS sequence"/>
</dbReference>
<feature type="non-terminal residue" evidence="2">
    <location>
        <position position="1"/>
    </location>
</feature>
<protein>
    <submittedName>
        <fullName evidence="2">Uncharacterized protein</fullName>
    </submittedName>
</protein>
<evidence type="ECO:0000313" key="2">
    <source>
        <dbReference type="EMBL" id="KAH3687769.1"/>
    </source>
</evidence>
<comment type="caution">
    <text evidence="2">The sequence shown here is derived from an EMBL/GenBank/DDBJ whole genome shotgun (WGS) entry which is preliminary data.</text>
</comment>
<feature type="transmembrane region" description="Helical" evidence="1">
    <location>
        <begin position="88"/>
        <end position="112"/>
    </location>
</feature>
<gene>
    <name evidence="2" type="ORF">WICPIJ_001253</name>
</gene>
<organism evidence="2 3">
    <name type="scientific">Wickerhamomyces pijperi</name>
    <name type="common">Yeast</name>
    <name type="synonym">Pichia pijperi</name>
    <dbReference type="NCBI Taxonomy" id="599730"/>
    <lineage>
        <taxon>Eukaryota</taxon>
        <taxon>Fungi</taxon>
        <taxon>Dikarya</taxon>
        <taxon>Ascomycota</taxon>
        <taxon>Saccharomycotina</taxon>
        <taxon>Saccharomycetes</taxon>
        <taxon>Phaffomycetales</taxon>
        <taxon>Wickerhamomycetaceae</taxon>
        <taxon>Wickerhamomyces</taxon>
    </lineage>
</organism>
<keyword evidence="1" id="KW-0472">Membrane</keyword>
<keyword evidence="1" id="KW-0812">Transmembrane</keyword>
<sequence>LKINFYYLRPSGTCISILRAADGQRKITQEMLAVVVRCWSGVEIINYSMSISLGVAGTASSEVMKKWVKSHSRYTELQYLEKQYRVSMYVGVGFAGIAVGLAFLLHLLSYVWEKQGLTADFREQLPIDHRLIQLKWGTL</sequence>
<evidence type="ECO:0000313" key="3">
    <source>
        <dbReference type="Proteomes" id="UP000774326"/>
    </source>
</evidence>
<name>A0A9P8TQZ2_WICPI</name>
<dbReference type="OrthoDB" id="2428527at2759"/>
<reference evidence="2" key="2">
    <citation type="submission" date="2021-01" db="EMBL/GenBank/DDBJ databases">
        <authorList>
            <person name="Schikora-Tamarit M.A."/>
        </authorList>
    </citation>
    <scope>NUCLEOTIDE SEQUENCE</scope>
    <source>
        <strain evidence="2">CBS2887</strain>
    </source>
</reference>
<dbReference type="AlphaFoldDB" id="A0A9P8TQZ2"/>
<proteinExistence type="predicted"/>
<dbReference type="EMBL" id="JAEUBG010000626">
    <property type="protein sequence ID" value="KAH3687769.1"/>
    <property type="molecule type" value="Genomic_DNA"/>
</dbReference>
<keyword evidence="1" id="KW-1133">Transmembrane helix</keyword>
<reference evidence="2" key="1">
    <citation type="journal article" date="2021" name="Open Biol.">
        <title>Shared evolutionary footprints suggest mitochondrial oxidative damage underlies multiple complex I losses in fungi.</title>
        <authorList>
            <person name="Schikora-Tamarit M.A."/>
            <person name="Marcet-Houben M."/>
            <person name="Nosek J."/>
            <person name="Gabaldon T."/>
        </authorList>
    </citation>
    <scope>NUCLEOTIDE SEQUENCE</scope>
    <source>
        <strain evidence="2">CBS2887</strain>
    </source>
</reference>
<evidence type="ECO:0000256" key="1">
    <source>
        <dbReference type="SAM" id="Phobius"/>
    </source>
</evidence>
<keyword evidence="3" id="KW-1185">Reference proteome</keyword>